<dbReference type="Gene3D" id="1.10.443.10">
    <property type="entry name" value="Intergrase catalytic core"/>
    <property type="match status" value="1"/>
</dbReference>
<feature type="compositionally biased region" description="Basic and acidic residues" evidence="2">
    <location>
        <begin position="42"/>
        <end position="60"/>
    </location>
</feature>
<feature type="region of interest" description="Disordered" evidence="2">
    <location>
        <begin position="1"/>
        <end position="20"/>
    </location>
</feature>
<dbReference type="EMBL" id="CAJNRD030001124">
    <property type="protein sequence ID" value="CAG5109252.1"/>
    <property type="molecule type" value="Genomic_DNA"/>
</dbReference>
<comment type="caution">
    <text evidence="3">The sequence shown here is derived from an EMBL/GenBank/DDBJ whole genome shotgun (WGS) entry which is preliminary data.</text>
</comment>
<evidence type="ECO:0000313" key="3">
    <source>
        <dbReference type="EMBL" id="CAG5109252.1"/>
    </source>
</evidence>
<feature type="region of interest" description="Disordered" evidence="2">
    <location>
        <begin position="129"/>
        <end position="185"/>
    </location>
</feature>
<organism evidence="3 4">
    <name type="scientific">Cotesia congregata</name>
    <name type="common">Parasitoid wasp</name>
    <name type="synonym">Apanteles congregatus</name>
    <dbReference type="NCBI Taxonomy" id="51543"/>
    <lineage>
        <taxon>Eukaryota</taxon>
        <taxon>Metazoa</taxon>
        <taxon>Ecdysozoa</taxon>
        <taxon>Arthropoda</taxon>
        <taxon>Hexapoda</taxon>
        <taxon>Insecta</taxon>
        <taxon>Pterygota</taxon>
        <taxon>Neoptera</taxon>
        <taxon>Endopterygota</taxon>
        <taxon>Hymenoptera</taxon>
        <taxon>Apocrita</taxon>
        <taxon>Ichneumonoidea</taxon>
        <taxon>Braconidae</taxon>
        <taxon>Microgastrinae</taxon>
        <taxon>Cotesia</taxon>
    </lineage>
</organism>
<dbReference type="PANTHER" id="PTHR35617:SF3">
    <property type="entry name" value="CORE-BINDING (CB) DOMAIN-CONTAINING PROTEIN"/>
    <property type="match status" value="1"/>
</dbReference>
<dbReference type="Proteomes" id="UP000786811">
    <property type="component" value="Unassembled WGS sequence"/>
</dbReference>
<dbReference type="SUPFAM" id="SSF56349">
    <property type="entry name" value="DNA breaking-rejoining enzymes"/>
    <property type="match status" value="1"/>
</dbReference>
<dbReference type="GO" id="GO:0015074">
    <property type="term" value="P:DNA integration"/>
    <property type="evidence" value="ECO:0007669"/>
    <property type="project" value="InterPro"/>
</dbReference>
<feature type="compositionally biased region" description="Polar residues" evidence="2">
    <location>
        <begin position="146"/>
        <end position="155"/>
    </location>
</feature>
<gene>
    <name evidence="3" type="ORF">HICCMSTLAB_LOCUS13888</name>
</gene>
<evidence type="ECO:0000256" key="1">
    <source>
        <dbReference type="ARBA" id="ARBA00023172"/>
    </source>
</evidence>
<keyword evidence="1" id="KW-0233">DNA recombination</keyword>
<proteinExistence type="predicted"/>
<dbReference type="OrthoDB" id="7700475at2759"/>
<evidence type="ECO:0000256" key="2">
    <source>
        <dbReference type="SAM" id="MobiDB-lite"/>
    </source>
</evidence>
<evidence type="ECO:0008006" key="5">
    <source>
        <dbReference type="Google" id="ProtNLM"/>
    </source>
</evidence>
<dbReference type="AlphaFoldDB" id="A0A8J2MTX6"/>
<sequence length="478" mass="53857">MPKKRSRSRSRDSSVSTESFDYLQKKVQKYERKLAKKMRRDKSREDRQRQKELEDQRTNKDNAQSSYLGLYHALSILFDYVCIYIQSHEFPLRKEISYTGQFVELSELLNYKIHLVAIFCFSENDTSQTETSEVVTPKEVPEVSTKETPNQTTPGDGSEETEPTPLESVTGLSTESNINKTQEVADQVQKEKEVVTIDLDKDILEILGDDPTNEIKYGPEIHKEIATRFEHIATLGLSKENRKEIMEKYLTPANCTRSGAPLLNPEIKAAISETVIKRDKGIEAKQKQLATAIAGLGKVISAQMCATNRDTELVKDLMNTGRILCDLQHAESDQLTDNKIDKFLFGENLAETLKAAKAVSKSSTALTAYIRRTKDLRSTKDLFISYRKPFGTVTTQTISRWIKLTLKDSGLDVTTFSAHSTRHASTSKAHKLGVNIDEIRKTAGWSGTSNTFGKFYNRIIVAPNKGSLARAIINEPEM</sequence>
<feature type="compositionally biased region" description="Polar residues" evidence="2">
    <location>
        <begin position="170"/>
        <end position="184"/>
    </location>
</feature>
<dbReference type="InterPro" id="IPR011010">
    <property type="entry name" value="DNA_brk_join_enz"/>
</dbReference>
<keyword evidence="4" id="KW-1185">Reference proteome</keyword>
<protein>
    <recommendedName>
        <fullName evidence="5">Tyr recombinase domain-containing protein</fullName>
    </recommendedName>
</protein>
<feature type="region of interest" description="Disordered" evidence="2">
    <location>
        <begin position="34"/>
        <end position="60"/>
    </location>
</feature>
<dbReference type="GO" id="GO:0006310">
    <property type="term" value="P:DNA recombination"/>
    <property type="evidence" value="ECO:0007669"/>
    <property type="project" value="UniProtKB-KW"/>
</dbReference>
<name>A0A8J2MTX6_COTCN</name>
<accession>A0A8J2MTX6</accession>
<dbReference type="GO" id="GO:0003677">
    <property type="term" value="F:DNA binding"/>
    <property type="evidence" value="ECO:0007669"/>
    <property type="project" value="InterPro"/>
</dbReference>
<dbReference type="InterPro" id="IPR013762">
    <property type="entry name" value="Integrase-like_cat_sf"/>
</dbReference>
<dbReference type="PANTHER" id="PTHR35617">
    <property type="entry name" value="PHAGE_INTEGRASE DOMAIN-CONTAINING PROTEIN"/>
    <property type="match status" value="1"/>
</dbReference>
<evidence type="ECO:0000313" key="4">
    <source>
        <dbReference type="Proteomes" id="UP000786811"/>
    </source>
</evidence>
<reference evidence="3" key="1">
    <citation type="submission" date="2021-04" db="EMBL/GenBank/DDBJ databases">
        <authorList>
            <person name="Chebbi M.A.C M."/>
        </authorList>
    </citation>
    <scope>NUCLEOTIDE SEQUENCE</scope>
</reference>